<accession>A0A495A5D2</accession>
<name>A0A495A5D2_9MICC</name>
<dbReference type="EMBL" id="PNJG02000002">
    <property type="protein sequence ID" value="RKQ34981.1"/>
    <property type="molecule type" value="Genomic_DNA"/>
</dbReference>
<evidence type="ECO:0000313" key="1">
    <source>
        <dbReference type="EMBL" id="RKQ34981.1"/>
    </source>
</evidence>
<protein>
    <submittedName>
        <fullName evidence="1">Uncharacterized protein</fullName>
    </submittedName>
</protein>
<reference evidence="1 2" key="1">
    <citation type="submission" date="2018-10" db="EMBL/GenBank/DDBJ databases">
        <title>Kocuria tytouropygialis sp. nov., isolated from the uropygial gland of an American barn owl (Tyto furcata).</title>
        <authorList>
            <person name="Braun M.S."/>
            <person name="Wang E."/>
            <person name="Zimmermann S."/>
            <person name="Wagner H."/>
            <person name="Wink M."/>
        </authorList>
    </citation>
    <scope>NUCLEOTIDE SEQUENCE [LARGE SCALE GENOMIC DNA]</scope>
    <source>
        <strain evidence="1 2">442</strain>
    </source>
</reference>
<keyword evidence="2" id="KW-1185">Reference proteome</keyword>
<dbReference type="Proteomes" id="UP000249516">
    <property type="component" value="Unassembled WGS sequence"/>
</dbReference>
<gene>
    <name evidence="1" type="ORF">C1C97_006780</name>
</gene>
<organism evidence="1 2">
    <name type="scientific">Kocuria tytonis</name>
    <dbReference type="NCBI Taxonomy" id="2054280"/>
    <lineage>
        <taxon>Bacteria</taxon>
        <taxon>Bacillati</taxon>
        <taxon>Actinomycetota</taxon>
        <taxon>Actinomycetes</taxon>
        <taxon>Micrococcales</taxon>
        <taxon>Micrococcaceae</taxon>
        <taxon>Kocuria</taxon>
    </lineage>
</organism>
<dbReference type="AlphaFoldDB" id="A0A495A5D2"/>
<proteinExistence type="predicted"/>
<sequence length="158" mass="16665">MNHPAYGPMEVVSYERVMHADTAPQGKQPSFAVYQGNTPVNYEVNRDATTLVSFGPAPVIGDQVWDVAGNTPVDTHGNLYLSSSKGVTVISPTDEGYSSNGTIPEANVITPYPTNPAGLTIDASGEPTILVKDVAPGGAPNGKTLKYVWNGSTFVLKK</sequence>
<evidence type="ECO:0000313" key="2">
    <source>
        <dbReference type="Proteomes" id="UP000249516"/>
    </source>
</evidence>
<comment type="caution">
    <text evidence="1">The sequence shown here is derived from an EMBL/GenBank/DDBJ whole genome shotgun (WGS) entry which is preliminary data.</text>
</comment>